<name>A0A2R6NG84_9APHY</name>
<keyword evidence="2" id="KW-1185">Reference proteome</keyword>
<evidence type="ECO:0000313" key="1">
    <source>
        <dbReference type="EMBL" id="PSR70992.1"/>
    </source>
</evidence>
<sequence>MSGELQGRVTGLGAILDLCEFELIPSCTPAGMTHGHQTEYAVGEAMQPD</sequence>
<comment type="caution">
    <text evidence="1">The sequence shown here is derived from an EMBL/GenBank/DDBJ whole genome shotgun (WGS) entry which is preliminary data.</text>
</comment>
<reference evidence="1 2" key="1">
    <citation type="submission" date="2018-02" db="EMBL/GenBank/DDBJ databases">
        <title>Genome sequence of the basidiomycete white-rot fungus Phlebia centrifuga.</title>
        <authorList>
            <person name="Granchi Z."/>
            <person name="Peng M."/>
            <person name="de Vries R.P."/>
            <person name="Hilden K."/>
            <person name="Makela M.R."/>
            <person name="Grigoriev I."/>
            <person name="Riley R."/>
        </authorList>
    </citation>
    <scope>NUCLEOTIDE SEQUENCE [LARGE SCALE GENOMIC DNA]</scope>
    <source>
        <strain evidence="1 2">FBCC195</strain>
    </source>
</reference>
<gene>
    <name evidence="1" type="ORF">PHLCEN_2v13135</name>
</gene>
<protein>
    <submittedName>
        <fullName evidence="1">Uncharacterized protein</fullName>
    </submittedName>
</protein>
<dbReference type="EMBL" id="MLYV02001298">
    <property type="protein sequence ID" value="PSR70992.1"/>
    <property type="molecule type" value="Genomic_DNA"/>
</dbReference>
<dbReference type="Proteomes" id="UP000186601">
    <property type="component" value="Unassembled WGS sequence"/>
</dbReference>
<proteinExistence type="predicted"/>
<organism evidence="1 2">
    <name type="scientific">Hermanssonia centrifuga</name>
    <dbReference type="NCBI Taxonomy" id="98765"/>
    <lineage>
        <taxon>Eukaryota</taxon>
        <taxon>Fungi</taxon>
        <taxon>Dikarya</taxon>
        <taxon>Basidiomycota</taxon>
        <taxon>Agaricomycotina</taxon>
        <taxon>Agaricomycetes</taxon>
        <taxon>Polyporales</taxon>
        <taxon>Meruliaceae</taxon>
        <taxon>Hermanssonia</taxon>
    </lineage>
</organism>
<accession>A0A2R6NG84</accession>
<evidence type="ECO:0000313" key="2">
    <source>
        <dbReference type="Proteomes" id="UP000186601"/>
    </source>
</evidence>
<dbReference type="AlphaFoldDB" id="A0A2R6NG84"/>